<dbReference type="PANTHER" id="PTHR43133">
    <property type="entry name" value="RNA POLYMERASE ECF-TYPE SIGMA FACTO"/>
    <property type="match status" value="1"/>
</dbReference>
<dbReference type="Gene3D" id="1.10.1740.10">
    <property type="match status" value="1"/>
</dbReference>
<dbReference type="KEGG" id="llu:AKJ09_01561"/>
<dbReference type="InterPro" id="IPR007627">
    <property type="entry name" value="RNA_pol_sigma70_r2"/>
</dbReference>
<dbReference type="Pfam" id="PF04542">
    <property type="entry name" value="Sigma70_r2"/>
    <property type="match status" value="1"/>
</dbReference>
<proteinExistence type="inferred from homology"/>
<dbReference type="InterPro" id="IPR039425">
    <property type="entry name" value="RNA_pol_sigma-70-like"/>
</dbReference>
<protein>
    <submittedName>
        <fullName evidence="8">RNA polymerase sigma factor RpoE</fullName>
    </submittedName>
</protein>
<evidence type="ECO:0000256" key="4">
    <source>
        <dbReference type="ARBA" id="ARBA00023163"/>
    </source>
</evidence>
<keyword evidence="9" id="KW-1185">Reference proteome</keyword>
<dbReference type="PANTHER" id="PTHR43133:SF51">
    <property type="entry name" value="RNA POLYMERASE SIGMA FACTOR"/>
    <property type="match status" value="1"/>
</dbReference>
<dbReference type="InterPro" id="IPR036388">
    <property type="entry name" value="WH-like_DNA-bd_sf"/>
</dbReference>
<evidence type="ECO:0000313" key="8">
    <source>
        <dbReference type="EMBL" id="AKU94897.1"/>
    </source>
</evidence>
<dbReference type="GO" id="GO:0003677">
    <property type="term" value="F:DNA binding"/>
    <property type="evidence" value="ECO:0007669"/>
    <property type="project" value="InterPro"/>
</dbReference>
<dbReference type="InterPro" id="IPR013324">
    <property type="entry name" value="RNA_pol_sigma_r3/r4-like"/>
</dbReference>
<dbReference type="STRING" id="1391654.AKJ09_01561"/>
<name>A0A0K1PN05_9BACT</name>
<sequence length="214" mass="24084">MSILHESVTSPLDGRTAVTSHSSSDRRDGARSSEEETAGASRRARSEQLVRQHHTFVWRTVQRLGVRDADVDDVVQEVFLVAAKNIDSIPREHEKGYLFRTCANVSAHAHRSLQRRREVVDEARLSAEVDARPTPEQSAATSQTRARLQSLLDKMPEDFRNVFVLFELEAMTMTEIADVLSIPSGTVASRLRRARELFMGLMAAERQEREGASR</sequence>
<dbReference type="GO" id="GO:0006352">
    <property type="term" value="P:DNA-templated transcription initiation"/>
    <property type="evidence" value="ECO:0007669"/>
    <property type="project" value="InterPro"/>
</dbReference>
<evidence type="ECO:0000259" key="6">
    <source>
        <dbReference type="Pfam" id="PF04542"/>
    </source>
</evidence>
<evidence type="ECO:0000256" key="1">
    <source>
        <dbReference type="ARBA" id="ARBA00010641"/>
    </source>
</evidence>
<gene>
    <name evidence="8" type="ORF">AKJ09_01561</name>
</gene>
<evidence type="ECO:0000313" key="9">
    <source>
        <dbReference type="Proteomes" id="UP000064967"/>
    </source>
</evidence>
<dbReference type="InterPro" id="IPR013249">
    <property type="entry name" value="RNA_pol_sigma70_r4_t2"/>
</dbReference>
<organism evidence="8 9">
    <name type="scientific">Labilithrix luteola</name>
    <dbReference type="NCBI Taxonomy" id="1391654"/>
    <lineage>
        <taxon>Bacteria</taxon>
        <taxon>Pseudomonadati</taxon>
        <taxon>Myxococcota</taxon>
        <taxon>Polyangia</taxon>
        <taxon>Polyangiales</taxon>
        <taxon>Labilitrichaceae</taxon>
        <taxon>Labilithrix</taxon>
    </lineage>
</organism>
<dbReference type="AlphaFoldDB" id="A0A0K1PN05"/>
<dbReference type="Proteomes" id="UP000064967">
    <property type="component" value="Chromosome"/>
</dbReference>
<dbReference type="EMBL" id="CP012333">
    <property type="protein sequence ID" value="AKU94897.1"/>
    <property type="molecule type" value="Genomic_DNA"/>
</dbReference>
<dbReference type="Gene3D" id="1.10.10.10">
    <property type="entry name" value="Winged helix-like DNA-binding domain superfamily/Winged helix DNA-binding domain"/>
    <property type="match status" value="1"/>
</dbReference>
<evidence type="ECO:0000256" key="3">
    <source>
        <dbReference type="ARBA" id="ARBA00023082"/>
    </source>
</evidence>
<feature type="domain" description="RNA polymerase sigma factor 70 region 4 type 2" evidence="7">
    <location>
        <begin position="146"/>
        <end position="196"/>
    </location>
</feature>
<reference evidence="8 9" key="1">
    <citation type="submission" date="2015-08" db="EMBL/GenBank/DDBJ databases">
        <authorList>
            <person name="Babu N.S."/>
            <person name="Beckwith C.J."/>
            <person name="Beseler K.G."/>
            <person name="Brison A."/>
            <person name="Carone J.V."/>
            <person name="Caskin T.P."/>
            <person name="Diamond M."/>
            <person name="Durham M.E."/>
            <person name="Foxe J.M."/>
            <person name="Go M."/>
            <person name="Henderson B.A."/>
            <person name="Jones I.B."/>
            <person name="McGettigan J.A."/>
            <person name="Micheletti S.J."/>
            <person name="Nasrallah M.E."/>
            <person name="Ortiz D."/>
            <person name="Piller C.R."/>
            <person name="Privatt S.R."/>
            <person name="Schneider S.L."/>
            <person name="Sharp S."/>
            <person name="Smith T.C."/>
            <person name="Stanton J.D."/>
            <person name="Ullery H.E."/>
            <person name="Wilson R.J."/>
            <person name="Serrano M.G."/>
            <person name="Buck G."/>
            <person name="Lee V."/>
            <person name="Wang Y."/>
            <person name="Carvalho R."/>
            <person name="Voegtly L."/>
            <person name="Shi R."/>
            <person name="Duckworth R."/>
            <person name="Johnson A."/>
            <person name="Loviza R."/>
            <person name="Walstead R."/>
            <person name="Shah Z."/>
            <person name="Kiflezghi M."/>
            <person name="Wade K."/>
            <person name="Ball S.L."/>
            <person name="Bradley K.W."/>
            <person name="Asai D.J."/>
            <person name="Bowman C.A."/>
            <person name="Russell D.A."/>
            <person name="Pope W.H."/>
            <person name="Jacobs-Sera D."/>
            <person name="Hendrix R.W."/>
            <person name="Hatfull G.F."/>
        </authorList>
    </citation>
    <scope>NUCLEOTIDE SEQUENCE [LARGE SCALE GENOMIC DNA]</scope>
    <source>
        <strain evidence="8 9">DSM 27648</strain>
    </source>
</reference>
<dbReference type="OrthoDB" id="5513261at2"/>
<feature type="compositionally biased region" description="Basic and acidic residues" evidence="5">
    <location>
        <begin position="23"/>
        <end position="34"/>
    </location>
</feature>
<evidence type="ECO:0000256" key="5">
    <source>
        <dbReference type="SAM" id="MobiDB-lite"/>
    </source>
</evidence>
<dbReference type="NCBIfam" id="TIGR02937">
    <property type="entry name" value="sigma70-ECF"/>
    <property type="match status" value="1"/>
</dbReference>
<dbReference type="InterPro" id="IPR014284">
    <property type="entry name" value="RNA_pol_sigma-70_dom"/>
</dbReference>
<comment type="similarity">
    <text evidence="1">Belongs to the sigma-70 factor family. ECF subfamily.</text>
</comment>
<dbReference type="InterPro" id="IPR013325">
    <property type="entry name" value="RNA_pol_sigma_r2"/>
</dbReference>
<dbReference type="SUPFAM" id="SSF88659">
    <property type="entry name" value="Sigma3 and sigma4 domains of RNA polymerase sigma factors"/>
    <property type="match status" value="1"/>
</dbReference>
<dbReference type="Pfam" id="PF08281">
    <property type="entry name" value="Sigma70_r4_2"/>
    <property type="match status" value="1"/>
</dbReference>
<dbReference type="GO" id="GO:0016987">
    <property type="term" value="F:sigma factor activity"/>
    <property type="evidence" value="ECO:0007669"/>
    <property type="project" value="UniProtKB-KW"/>
</dbReference>
<feature type="region of interest" description="Disordered" evidence="5">
    <location>
        <begin position="1"/>
        <end position="47"/>
    </location>
</feature>
<feature type="domain" description="RNA polymerase sigma-70 region 2" evidence="6">
    <location>
        <begin position="49"/>
        <end position="116"/>
    </location>
</feature>
<keyword evidence="2" id="KW-0805">Transcription regulation</keyword>
<accession>A0A0K1PN05</accession>
<keyword evidence="3" id="KW-0731">Sigma factor</keyword>
<dbReference type="SUPFAM" id="SSF88946">
    <property type="entry name" value="Sigma2 domain of RNA polymerase sigma factors"/>
    <property type="match status" value="1"/>
</dbReference>
<dbReference type="CDD" id="cd06171">
    <property type="entry name" value="Sigma70_r4"/>
    <property type="match status" value="1"/>
</dbReference>
<keyword evidence="4" id="KW-0804">Transcription</keyword>
<evidence type="ECO:0000259" key="7">
    <source>
        <dbReference type="Pfam" id="PF08281"/>
    </source>
</evidence>
<evidence type="ECO:0000256" key="2">
    <source>
        <dbReference type="ARBA" id="ARBA00023015"/>
    </source>
</evidence>